<protein>
    <submittedName>
        <fullName evidence="1">Uncharacterized protein</fullName>
    </submittedName>
</protein>
<name>A0A1J4MGQ9_9CRYT</name>
<gene>
    <name evidence="1" type="ORF">cubi_02629</name>
</gene>
<reference evidence="1 2" key="1">
    <citation type="submission" date="2016-10" db="EMBL/GenBank/DDBJ databases">
        <title>Reductive evolution of mitochondrial metabolism and differential evolution of invasion-related proteins in Cryptosporidium.</title>
        <authorList>
            <person name="Liu S."/>
            <person name="Roellig D.M."/>
            <person name="Guo Y."/>
            <person name="Li N."/>
            <person name="Frace M.A."/>
            <person name="Tang K."/>
            <person name="Zhang L."/>
            <person name="Feng Y."/>
            <person name="Xiao L."/>
        </authorList>
    </citation>
    <scope>NUCLEOTIDE SEQUENCE [LARGE SCALE GENOMIC DNA]</scope>
    <source>
        <strain evidence="1">39726</strain>
    </source>
</reference>
<dbReference type="EMBL" id="LRBP01000016">
    <property type="protein sequence ID" value="OII73417.1"/>
    <property type="molecule type" value="Genomic_DNA"/>
</dbReference>
<dbReference type="VEuPathDB" id="CryptoDB:cubi_02629"/>
<dbReference type="OrthoDB" id="342741at2759"/>
<sequence>MDFSSKEKSLAVDFELDGFLKELDLALKQTVRDHEREINQMRLDNKVDEYRNSIEFIICKAKRILKNIED</sequence>
<accession>A0A1J4MGQ9</accession>
<keyword evidence="2" id="KW-1185">Reference proteome</keyword>
<organism evidence="1 2">
    <name type="scientific">Cryptosporidium ubiquitum</name>
    <dbReference type="NCBI Taxonomy" id="857276"/>
    <lineage>
        <taxon>Eukaryota</taxon>
        <taxon>Sar</taxon>
        <taxon>Alveolata</taxon>
        <taxon>Apicomplexa</taxon>
        <taxon>Conoidasida</taxon>
        <taxon>Coccidia</taxon>
        <taxon>Eucoccidiorida</taxon>
        <taxon>Eimeriorina</taxon>
        <taxon>Cryptosporidiidae</taxon>
        <taxon>Cryptosporidium</taxon>
    </lineage>
</organism>
<dbReference type="RefSeq" id="XP_028874760.1">
    <property type="nucleotide sequence ID" value="XM_029019640.1"/>
</dbReference>
<dbReference type="GeneID" id="39979419"/>
<proteinExistence type="predicted"/>
<evidence type="ECO:0000313" key="2">
    <source>
        <dbReference type="Proteomes" id="UP000186176"/>
    </source>
</evidence>
<dbReference type="AlphaFoldDB" id="A0A1J4MGQ9"/>
<comment type="caution">
    <text evidence="1">The sequence shown here is derived from an EMBL/GenBank/DDBJ whole genome shotgun (WGS) entry which is preliminary data.</text>
</comment>
<dbReference type="Proteomes" id="UP000186176">
    <property type="component" value="Unassembled WGS sequence"/>
</dbReference>
<evidence type="ECO:0000313" key="1">
    <source>
        <dbReference type="EMBL" id="OII73417.1"/>
    </source>
</evidence>